<feature type="region of interest" description="Disordered" evidence="6">
    <location>
        <begin position="641"/>
        <end position="676"/>
    </location>
</feature>
<feature type="transmembrane region" description="Helical" evidence="7">
    <location>
        <begin position="387"/>
        <end position="406"/>
    </location>
</feature>
<feature type="transmembrane region" description="Helical" evidence="7">
    <location>
        <begin position="506"/>
        <end position="526"/>
    </location>
</feature>
<comment type="caution">
    <text evidence="8">The sequence shown here is derived from an EMBL/GenBank/DDBJ whole genome shotgun (WGS) entry which is preliminary data.</text>
</comment>
<feature type="transmembrane region" description="Helical" evidence="7">
    <location>
        <begin position="293"/>
        <end position="314"/>
    </location>
</feature>
<comment type="subcellular location">
    <subcellularLocation>
        <location evidence="1">Cell membrane</location>
        <topology evidence="1">Multi-pass membrane protein</topology>
    </subcellularLocation>
</comment>
<dbReference type="EMBL" id="WPCU01000008">
    <property type="protein sequence ID" value="MVA76906.1"/>
    <property type="molecule type" value="Genomic_DNA"/>
</dbReference>
<evidence type="ECO:0000313" key="8">
    <source>
        <dbReference type="EMBL" id="MVA76906.1"/>
    </source>
</evidence>
<dbReference type="InterPro" id="IPR019108">
    <property type="entry name" value="Caa3_assmbl_CtaG-rel"/>
</dbReference>
<evidence type="ECO:0000256" key="3">
    <source>
        <dbReference type="ARBA" id="ARBA00022692"/>
    </source>
</evidence>
<feature type="transmembrane region" description="Helical" evidence="7">
    <location>
        <begin position="198"/>
        <end position="217"/>
    </location>
</feature>
<accession>A0A6A9UVC0</accession>
<feature type="transmembrane region" description="Helical" evidence="7">
    <location>
        <begin position="418"/>
        <end position="441"/>
    </location>
</feature>
<dbReference type="Proteomes" id="UP000435304">
    <property type="component" value="Unassembled WGS sequence"/>
</dbReference>
<proteinExistence type="predicted"/>
<keyword evidence="2" id="KW-1003">Cell membrane</keyword>
<protein>
    <submittedName>
        <fullName evidence="8">Cytochrome c oxidase assembly protein</fullName>
    </submittedName>
</protein>
<feature type="transmembrane region" description="Helical" evidence="7">
    <location>
        <begin position="167"/>
        <end position="186"/>
    </location>
</feature>
<keyword evidence="3 7" id="KW-0812">Transmembrane</keyword>
<evidence type="ECO:0000256" key="1">
    <source>
        <dbReference type="ARBA" id="ARBA00004651"/>
    </source>
</evidence>
<sequence length="676" mass="72162">MRSTRARALAPWLVGLVATTAGVWAAITWQYAQPPLRGHEASDPATSLVAALLRLLATFAGLATLASLAGVVLTARRGTGRRAQLGEPALDRMATARHRAVGWAAASLALVPFDAADTSGLAVTVALPNLRDFLLSTQTTQAWLLTAVVAFVLSCVVPFVRTWPTAVLLLVVGVLVQLPTVVTAQVSVGAGHDLATDAAVVMTLAVAAWSASALALPRRPDADVLRRHHRLAGLALLVALPSRVLIGVFEMAGESWLAPGYGASVLVAVGLLVLLALGWLLRSRLLVSSRPVPAVRLVTVEAVLLVLLAGVSVVQSQLVPPRFRVPQTSQQNFLGYEVPAPPSWESLLLPGRVNLLLLLLAVAMVGLYLLGVRRLHRRGDTWPRGRTAAWLGGWAMVAYVSVSQVWQYASTTFSWHMVLHMALNMGAPALLVLAGPITLLLRARASARRGQLLSLRDAVTAGLGARALHVLGHPILIWALFVGSFYLLYLTGLFDVVMKYHWSHQLMNIHFLLVGALYYQVAIGVDSPGRPIPHVAKLGYILAAMPFHAFFAVAVLNSAEIGAGYYTGLDLTWAPDLAADQQVGGQLAWGLGELPLIGVTIALLAQWFGSEERAARRFDRATSAGHDTSLDAYNEMLAELARRERAQPDGKRPDGERVDGEQPVARSGGSGGEAAR</sequence>
<feature type="transmembrane region" description="Helical" evidence="7">
    <location>
        <begin position="475"/>
        <end position="494"/>
    </location>
</feature>
<evidence type="ECO:0000256" key="4">
    <source>
        <dbReference type="ARBA" id="ARBA00022989"/>
    </source>
</evidence>
<organism evidence="8 9">
    <name type="scientific">Auraticoccus cholistanensis</name>
    <dbReference type="NCBI Taxonomy" id="2656650"/>
    <lineage>
        <taxon>Bacteria</taxon>
        <taxon>Bacillati</taxon>
        <taxon>Actinomycetota</taxon>
        <taxon>Actinomycetes</taxon>
        <taxon>Propionibacteriales</taxon>
        <taxon>Propionibacteriaceae</taxon>
        <taxon>Auraticoccus</taxon>
    </lineage>
</organism>
<feature type="compositionally biased region" description="Basic and acidic residues" evidence="6">
    <location>
        <begin position="641"/>
        <end position="660"/>
    </location>
</feature>
<evidence type="ECO:0000256" key="7">
    <source>
        <dbReference type="SAM" id="Phobius"/>
    </source>
</evidence>
<name>A0A6A9UVC0_9ACTN</name>
<feature type="transmembrane region" description="Helical" evidence="7">
    <location>
        <begin position="229"/>
        <end position="249"/>
    </location>
</feature>
<evidence type="ECO:0000313" key="9">
    <source>
        <dbReference type="Proteomes" id="UP000435304"/>
    </source>
</evidence>
<feature type="transmembrane region" description="Helical" evidence="7">
    <location>
        <begin position="538"/>
        <end position="567"/>
    </location>
</feature>
<dbReference type="RefSeq" id="WP_156610795.1">
    <property type="nucleotide sequence ID" value="NZ_WPCU01000008.1"/>
</dbReference>
<reference evidence="8 9" key="1">
    <citation type="submission" date="2019-12" db="EMBL/GenBank/DDBJ databases">
        <title>Auraticoccus cholistani sp. nov., an actinomycete isolated from soil of Cholistan desert.</title>
        <authorList>
            <person name="Cheema M.T."/>
        </authorList>
    </citation>
    <scope>NUCLEOTIDE SEQUENCE [LARGE SCALE GENOMIC DNA]</scope>
    <source>
        <strain evidence="8 9">F435</strain>
    </source>
</reference>
<dbReference type="GO" id="GO:0005886">
    <property type="term" value="C:plasma membrane"/>
    <property type="evidence" value="ECO:0007669"/>
    <property type="project" value="UniProtKB-SubCell"/>
</dbReference>
<feature type="transmembrane region" description="Helical" evidence="7">
    <location>
        <begin position="355"/>
        <end position="375"/>
    </location>
</feature>
<evidence type="ECO:0000256" key="5">
    <source>
        <dbReference type="ARBA" id="ARBA00023136"/>
    </source>
</evidence>
<feature type="transmembrane region" description="Helical" evidence="7">
    <location>
        <begin position="142"/>
        <end position="160"/>
    </location>
</feature>
<feature type="transmembrane region" description="Helical" evidence="7">
    <location>
        <begin position="587"/>
        <end position="608"/>
    </location>
</feature>
<dbReference type="Pfam" id="PF09678">
    <property type="entry name" value="Caa3_CtaG"/>
    <property type="match status" value="1"/>
</dbReference>
<dbReference type="AlphaFoldDB" id="A0A6A9UVC0"/>
<keyword evidence="4 7" id="KW-1133">Transmembrane helix</keyword>
<feature type="transmembrane region" description="Helical" evidence="7">
    <location>
        <begin position="100"/>
        <end position="122"/>
    </location>
</feature>
<keyword evidence="9" id="KW-1185">Reference proteome</keyword>
<feature type="transmembrane region" description="Helical" evidence="7">
    <location>
        <begin position="49"/>
        <end position="73"/>
    </location>
</feature>
<gene>
    <name evidence="8" type="ORF">GC722_12855</name>
</gene>
<keyword evidence="5 7" id="KW-0472">Membrane</keyword>
<evidence type="ECO:0000256" key="6">
    <source>
        <dbReference type="SAM" id="MobiDB-lite"/>
    </source>
</evidence>
<feature type="transmembrane region" description="Helical" evidence="7">
    <location>
        <begin position="261"/>
        <end position="281"/>
    </location>
</feature>
<evidence type="ECO:0000256" key="2">
    <source>
        <dbReference type="ARBA" id="ARBA00022475"/>
    </source>
</evidence>